<organism evidence="3 4">
    <name type="scientific">Streptomyces kaniharaensis</name>
    <dbReference type="NCBI Taxonomy" id="212423"/>
    <lineage>
        <taxon>Bacteria</taxon>
        <taxon>Bacillati</taxon>
        <taxon>Actinomycetota</taxon>
        <taxon>Actinomycetes</taxon>
        <taxon>Kitasatosporales</taxon>
        <taxon>Streptomycetaceae</taxon>
        <taxon>Streptomyces</taxon>
    </lineage>
</organism>
<protein>
    <recommendedName>
        <fullName evidence="5">Lipoprotein</fullName>
    </recommendedName>
</protein>
<comment type="caution">
    <text evidence="3">The sequence shown here is derived from an EMBL/GenBank/DDBJ whole genome shotgun (WGS) entry which is preliminary data.</text>
</comment>
<evidence type="ECO:0000256" key="2">
    <source>
        <dbReference type="SAM" id="SignalP"/>
    </source>
</evidence>
<feature type="signal peptide" evidence="2">
    <location>
        <begin position="1"/>
        <end position="26"/>
    </location>
</feature>
<gene>
    <name evidence="3" type="ORF">F7Q99_12405</name>
</gene>
<keyword evidence="2" id="KW-0732">Signal</keyword>
<dbReference type="OrthoDB" id="4800194at2"/>
<dbReference type="PROSITE" id="PS51257">
    <property type="entry name" value="PROKAR_LIPOPROTEIN"/>
    <property type="match status" value="1"/>
</dbReference>
<reference evidence="3 4" key="1">
    <citation type="submission" date="2019-09" db="EMBL/GenBank/DDBJ databases">
        <title>Genome Sequences of Streptomyces kaniharaensis ATCC 21070.</title>
        <authorList>
            <person name="Zhu W."/>
            <person name="De Crecy-Lagard V."/>
            <person name="Richards N.G."/>
        </authorList>
    </citation>
    <scope>NUCLEOTIDE SEQUENCE [LARGE SCALE GENOMIC DNA]</scope>
    <source>
        <strain evidence="3 4">SF-557</strain>
    </source>
</reference>
<evidence type="ECO:0000256" key="1">
    <source>
        <dbReference type="SAM" id="MobiDB-lite"/>
    </source>
</evidence>
<feature type="chain" id="PRO_5038991044" description="Lipoprotein" evidence="2">
    <location>
        <begin position="27"/>
        <end position="303"/>
    </location>
</feature>
<evidence type="ECO:0000313" key="3">
    <source>
        <dbReference type="EMBL" id="MQS13065.1"/>
    </source>
</evidence>
<proteinExistence type="predicted"/>
<evidence type="ECO:0008006" key="5">
    <source>
        <dbReference type="Google" id="ProtNLM"/>
    </source>
</evidence>
<dbReference type="AlphaFoldDB" id="A0A6N7KQP1"/>
<feature type="compositionally biased region" description="Gly residues" evidence="1">
    <location>
        <begin position="128"/>
        <end position="139"/>
    </location>
</feature>
<accession>A0A6N7KQP1</accession>
<feature type="region of interest" description="Disordered" evidence="1">
    <location>
        <begin position="119"/>
        <end position="147"/>
    </location>
</feature>
<dbReference type="RefSeq" id="WP_153461280.1">
    <property type="nucleotide sequence ID" value="NZ_WBOF01000001.1"/>
</dbReference>
<sequence length="303" mass="31753">MRMNRARVVIAVVALAVLTAGCSKDAKTGGDSDIVGEPVVPQIGADPADGSPVTHPLDGYSVGAEESALIFRAMSQATRICMTAKGFNYDPGPASTPPPPTPVDTSLLGLLSVSAAQQTGYHLPPRPGGNGTSGTGNPPGQGPEYQKALLGDRGTKVGAAGSKADRGCMGEFERRLQAEGIKDTASDLVGTLRGKAYDHAAVDSRVRASLANWQSCMAKLGYNYANPVQASSAAWPEQVSQEERDTAVADMNCKGQVKLLATWNAVLTAYQQLYISRNEQALQADREISQQRIAAAKKLLGQA</sequence>
<dbReference type="EMBL" id="WBOF01000001">
    <property type="protein sequence ID" value="MQS13065.1"/>
    <property type="molecule type" value="Genomic_DNA"/>
</dbReference>
<dbReference type="Proteomes" id="UP000450000">
    <property type="component" value="Unassembled WGS sequence"/>
</dbReference>
<name>A0A6N7KQP1_9ACTN</name>
<evidence type="ECO:0000313" key="4">
    <source>
        <dbReference type="Proteomes" id="UP000450000"/>
    </source>
</evidence>
<keyword evidence="4" id="KW-1185">Reference proteome</keyword>